<accession>A0AAW3ZVB4</accession>
<dbReference type="InterPro" id="IPR000184">
    <property type="entry name" value="Bac_surfAg_D15"/>
</dbReference>
<feature type="domain" description="POTRA" evidence="9">
    <location>
        <begin position="87"/>
        <end position="162"/>
    </location>
</feature>
<reference evidence="10 11" key="1">
    <citation type="submission" date="2015-08" db="EMBL/GenBank/DDBJ databases">
        <title>Comparative genomics of the Campylobacter concisus group.</title>
        <authorList>
            <person name="Yee E."/>
            <person name="Chapman M.H."/>
            <person name="Huynh S."/>
            <person name="Bono J.L."/>
            <person name="On S.L."/>
            <person name="St Leger J."/>
            <person name="Foster G."/>
            <person name="Parker C.T."/>
            <person name="Miller W.G."/>
        </authorList>
    </citation>
    <scope>NUCLEOTIDE SEQUENCE [LARGE SCALE GENOMIC DNA]</scope>
    <source>
        <strain evidence="10 11">RM9337</strain>
    </source>
</reference>
<dbReference type="PANTHER" id="PTHR12815:SF23">
    <property type="entry name" value="OUTER MEMBRANE PROTEIN ASSEMBLY FACTOR BAMA"/>
    <property type="match status" value="1"/>
</dbReference>
<evidence type="ECO:0000256" key="5">
    <source>
        <dbReference type="ARBA" id="ARBA00022737"/>
    </source>
</evidence>
<dbReference type="AlphaFoldDB" id="A0AAW3ZVB4"/>
<dbReference type="HAMAP" id="MF_01430">
    <property type="entry name" value="OM_assembly_BamA"/>
    <property type="match status" value="1"/>
</dbReference>
<evidence type="ECO:0000256" key="2">
    <source>
        <dbReference type="ARBA" id="ARBA00022452"/>
    </source>
</evidence>
<dbReference type="PANTHER" id="PTHR12815">
    <property type="entry name" value="SORTING AND ASSEMBLY MACHINERY SAMM50 PROTEIN FAMILY MEMBER"/>
    <property type="match status" value="1"/>
</dbReference>
<keyword evidence="7" id="KW-0998">Cell outer membrane</keyword>
<evidence type="ECO:0000313" key="11">
    <source>
        <dbReference type="Proteomes" id="UP000650616"/>
    </source>
</evidence>
<evidence type="ECO:0000256" key="4">
    <source>
        <dbReference type="ARBA" id="ARBA00022729"/>
    </source>
</evidence>
<dbReference type="NCBIfam" id="TIGR03303">
    <property type="entry name" value="OM_YaeT"/>
    <property type="match status" value="1"/>
</dbReference>
<dbReference type="Pfam" id="PF01103">
    <property type="entry name" value="Omp85"/>
    <property type="match status" value="1"/>
</dbReference>
<organism evidence="10 11">
    <name type="scientific">Campylobacter californiensis</name>
    <dbReference type="NCBI Taxonomy" id="1032243"/>
    <lineage>
        <taxon>Bacteria</taxon>
        <taxon>Pseudomonadati</taxon>
        <taxon>Campylobacterota</taxon>
        <taxon>Epsilonproteobacteria</taxon>
        <taxon>Campylobacterales</taxon>
        <taxon>Campylobacteraceae</taxon>
        <taxon>Campylobacter</taxon>
    </lineage>
</organism>
<evidence type="ECO:0000256" key="8">
    <source>
        <dbReference type="NCBIfam" id="TIGR03303"/>
    </source>
</evidence>
<keyword evidence="2" id="KW-1134">Transmembrane beta strand</keyword>
<dbReference type="PIRSF" id="PIRSF006076">
    <property type="entry name" value="OM_assembly_OMP85"/>
    <property type="match status" value="1"/>
</dbReference>
<dbReference type="InterPro" id="IPR010827">
    <property type="entry name" value="BamA/TamA_POTRA"/>
</dbReference>
<dbReference type="EMBL" id="LIWG01000001">
    <property type="protein sequence ID" value="MBE3607143.1"/>
    <property type="molecule type" value="Genomic_DNA"/>
</dbReference>
<dbReference type="Pfam" id="PF07244">
    <property type="entry name" value="POTRA"/>
    <property type="match status" value="5"/>
</dbReference>
<dbReference type="Gene3D" id="3.10.20.310">
    <property type="entry name" value="membrane protein fhac"/>
    <property type="match status" value="5"/>
</dbReference>
<dbReference type="GO" id="GO:0071709">
    <property type="term" value="P:membrane assembly"/>
    <property type="evidence" value="ECO:0007669"/>
    <property type="project" value="InterPro"/>
</dbReference>
<keyword evidence="3" id="KW-0812">Transmembrane</keyword>
<keyword evidence="11" id="KW-1185">Reference proteome</keyword>
<evidence type="ECO:0000256" key="3">
    <source>
        <dbReference type="ARBA" id="ARBA00022692"/>
    </source>
</evidence>
<keyword evidence="5" id="KW-0677">Repeat</keyword>
<dbReference type="InterPro" id="IPR034746">
    <property type="entry name" value="POTRA"/>
</dbReference>
<keyword evidence="4" id="KW-0732">Signal</keyword>
<feature type="domain" description="POTRA" evidence="9">
    <location>
        <begin position="345"/>
        <end position="417"/>
    </location>
</feature>
<comment type="subcellular location">
    <subcellularLocation>
        <location evidence="1">Membrane</location>
    </subcellularLocation>
</comment>
<name>A0AAW3ZVB4_9BACT</name>
<evidence type="ECO:0000256" key="1">
    <source>
        <dbReference type="ARBA" id="ARBA00004370"/>
    </source>
</evidence>
<feature type="domain" description="POTRA" evidence="9">
    <location>
        <begin position="18"/>
        <end position="86"/>
    </location>
</feature>
<keyword evidence="6" id="KW-0472">Membrane</keyword>
<dbReference type="Gene3D" id="2.40.160.50">
    <property type="entry name" value="membrane protein fhac: a member of the omp85/tpsb transporter family"/>
    <property type="match status" value="1"/>
</dbReference>
<evidence type="ECO:0000256" key="6">
    <source>
        <dbReference type="ARBA" id="ARBA00023136"/>
    </source>
</evidence>
<evidence type="ECO:0000256" key="7">
    <source>
        <dbReference type="ARBA" id="ARBA00023237"/>
    </source>
</evidence>
<protein>
    <recommendedName>
        <fullName evidence="8">Outer membrane protein assembly factor BamA</fullName>
    </recommendedName>
</protein>
<gene>
    <name evidence="10" type="primary">bamA</name>
    <name evidence="10" type="ORF">CCAL9337_00135</name>
</gene>
<dbReference type="InterPro" id="IPR039910">
    <property type="entry name" value="D15-like"/>
</dbReference>
<proteinExistence type="inferred from homology"/>
<dbReference type="InterPro" id="IPR023707">
    <property type="entry name" value="OM_assembly_BamA"/>
</dbReference>
<evidence type="ECO:0000313" key="10">
    <source>
        <dbReference type="EMBL" id="MBE3607143.1"/>
    </source>
</evidence>
<evidence type="ECO:0000259" key="9">
    <source>
        <dbReference type="PROSITE" id="PS51779"/>
    </source>
</evidence>
<dbReference type="PROSITE" id="PS51779">
    <property type="entry name" value="POTRA"/>
    <property type="match status" value="4"/>
</dbReference>
<dbReference type="GO" id="GO:0009279">
    <property type="term" value="C:cell outer membrane"/>
    <property type="evidence" value="ECO:0007669"/>
    <property type="project" value="UniProtKB-UniRule"/>
</dbReference>
<dbReference type="RefSeq" id="WP_170015048.1">
    <property type="nucleotide sequence ID" value="NZ_CP012545.1"/>
</dbReference>
<sequence>MKKSLFLVLLALSGLNAEKIQSINFKGLIHLSPEVAKDIMGLKVGDELTGDATDRAIINLYKQGYMQDIWIDTDNKGNITVNIKEKPSIARLDIKGVVTNDKTAIESLISIKPGNMYDDLIIEKTKERIRQYYESKGYFDTVVDVQKEAVAGNESSLFITMNVNRGENMIINKVNLIGVQKFDYSDMEPLVANKSREFMGWMWGRNDGKVKLQELPNDPARIQDRYFQKGYLDATVSSPYLNSSFDNYTADLTYYIHEGKPYDVAKVGINAPSELELDTDEILKDFKLEPGDRMNSARLRQDMKKLDDLVADKGYAFVKVYPKTQKYENNQTVDIEYEVDSGEQVYIRNVQIAGNDRTVDRVVRRELYLTEGNLYSRTDLQDSKDALKRTSYFDDVDIKEERVDKNTVDLTVEVKEASTGTISGGIGYGSSDGLLLNASLSDTNIFGSGMQGTISIDKSDDELSGQISLTNPRVFDSEYSWGGSIYANDYDWDSYDEKSYGFSTTVGRKLTRNLNASLTYVIEQSDIQGLKDVLKEVGYKEGRNIKSSIIPAISYNSTDDYYLPRRGIIAGTSLEAAGLGGDEEFFKNRTNFNYYLGLREYIDYDLIIRYKSNFGKIWDNGYVPINEKLYLGGIRNLRGYESRSVSPKVLAKDGQWYETGGQIAFNNSVELSIPLIERVKMRGVLFYDYGMIGEKNLNEIKRSSVGAGIEWVTPIGPLQLIFARALDKKHNDETNTFEFTIGRRF</sequence>
<comment type="caution">
    <text evidence="10">The sequence shown here is derived from an EMBL/GenBank/DDBJ whole genome shotgun (WGS) entry which is preliminary data.</text>
</comment>
<dbReference type="Proteomes" id="UP000650616">
    <property type="component" value="Unassembled WGS sequence"/>
</dbReference>
<feature type="domain" description="POTRA" evidence="9">
    <location>
        <begin position="262"/>
        <end position="342"/>
    </location>
</feature>